<gene>
    <name evidence="6" type="primary">nanE</name>
    <name evidence="7" type="ORF">AWC35_18010</name>
</gene>
<dbReference type="SUPFAM" id="SSF51366">
    <property type="entry name" value="Ribulose-phoshate binding barrel"/>
    <property type="match status" value="1"/>
</dbReference>
<name>A0A250B4T5_9GAMM</name>
<dbReference type="EC" id="5.1.3.9" evidence="6"/>
<dbReference type="PANTHER" id="PTHR36204:SF1">
    <property type="entry name" value="N-ACETYLMANNOSAMINE-6-PHOSPHATE 2-EPIMERASE-RELATED"/>
    <property type="match status" value="1"/>
</dbReference>
<dbReference type="GO" id="GO:0005975">
    <property type="term" value="P:carbohydrate metabolic process"/>
    <property type="evidence" value="ECO:0007669"/>
    <property type="project" value="UniProtKB-UniRule"/>
</dbReference>
<comment type="function">
    <text evidence="2 6">Converts N-acetylmannosamine-6-phosphate (ManNAc-6-P) to N-acetylglucosamine-6-phosphate (GlcNAc-6-P).</text>
</comment>
<comment type="pathway">
    <text evidence="3 6">Amino-sugar metabolism; N-acetylneuraminate degradation; D-fructose 6-phosphate from N-acetylneuraminate: step 3/5.</text>
</comment>
<dbReference type="GO" id="GO:0047465">
    <property type="term" value="F:N-acylglucosamine-6-phosphate 2-epimerase activity"/>
    <property type="evidence" value="ECO:0007669"/>
    <property type="project" value="UniProtKB-EC"/>
</dbReference>
<dbReference type="RefSeq" id="WP_095847668.1">
    <property type="nucleotide sequence ID" value="NZ_CP014136.1"/>
</dbReference>
<dbReference type="InterPro" id="IPR007260">
    <property type="entry name" value="NanE"/>
</dbReference>
<dbReference type="InterPro" id="IPR013785">
    <property type="entry name" value="Aldolase_TIM"/>
</dbReference>
<dbReference type="KEGG" id="gqu:AWC35_18010"/>
<dbReference type="InterPro" id="IPR011060">
    <property type="entry name" value="RibuloseP-bd_barrel"/>
</dbReference>
<dbReference type="Gene3D" id="3.20.20.70">
    <property type="entry name" value="Aldolase class I"/>
    <property type="match status" value="1"/>
</dbReference>
<sequence length="230" mass="24166">MSRTMLETIKGKLVVSCQALADEPLHSDFIMSRMALAAQQGGAAAIRANSLADIKAIMAAVALPVIGIIKRDYPDSAVFITATQQEVEELMAAGPAMIALDATARPRPGGVSLPELVCEIRRGYPQLLLMADIATLEEARAADALGFDCIGTTLHGYTAETQGRSLPMDDFAFLQQVLAAVARPVIAEGNITTPAMMARCLQLGAHAVVVGGAITRPQQITARFVAALPA</sequence>
<dbReference type="NCBIfam" id="NF002231">
    <property type="entry name" value="PRK01130.1"/>
    <property type="match status" value="1"/>
</dbReference>
<comment type="catalytic activity">
    <reaction evidence="1 6">
        <text>an N-acyl-D-glucosamine 6-phosphate = an N-acyl-D-mannosamine 6-phosphate</text>
        <dbReference type="Rhea" id="RHEA:23932"/>
        <dbReference type="ChEBI" id="CHEBI:57599"/>
        <dbReference type="ChEBI" id="CHEBI:57666"/>
        <dbReference type="EC" id="5.1.3.9"/>
    </reaction>
</comment>
<evidence type="ECO:0000256" key="2">
    <source>
        <dbReference type="ARBA" id="ARBA00002147"/>
    </source>
</evidence>
<evidence type="ECO:0000256" key="4">
    <source>
        <dbReference type="ARBA" id="ARBA00023235"/>
    </source>
</evidence>
<dbReference type="Pfam" id="PF04131">
    <property type="entry name" value="NanE"/>
    <property type="match status" value="1"/>
</dbReference>
<protein>
    <recommendedName>
        <fullName evidence="6">Putative N-acetylmannosamine-6-phosphate 2-epimerase</fullName>
        <ecNumber evidence="6">5.1.3.9</ecNumber>
    </recommendedName>
    <alternativeName>
        <fullName evidence="6">ManNAc-6-P epimerase</fullName>
    </alternativeName>
</protein>
<dbReference type="PANTHER" id="PTHR36204">
    <property type="entry name" value="N-ACETYLMANNOSAMINE-6-PHOSPHATE 2-EPIMERASE-RELATED"/>
    <property type="match status" value="1"/>
</dbReference>
<dbReference type="GO" id="GO:0005829">
    <property type="term" value="C:cytosol"/>
    <property type="evidence" value="ECO:0007669"/>
    <property type="project" value="TreeGrafter"/>
</dbReference>
<dbReference type="UniPathway" id="UPA00629">
    <property type="reaction ID" value="UER00682"/>
</dbReference>
<dbReference type="FunFam" id="3.20.20.70:FF:000035">
    <property type="entry name" value="Putative N-acetylmannosamine-6-phosphate 2-epimerase"/>
    <property type="match status" value="1"/>
</dbReference>
<dbReference type="HAMAP" id="MF_01235">
    <property type="entry name" value="ManNAc6P_epimer"/>
    <property type="match status" value="1"/>
</dbReference>
<evidence type="ECO:0000256" key="6">
    <source>
        <dbReference type="HAMAP-Rule" id="MF_01235"/>
    </source>
</evidence>
<keyword evidence="8" id="KW-1185">Reference proteome</keyword>
<organism evidence="7 8">
    <name type="scientific">Gibbsiella quercinecans</name>
    <dbReference type="NCBI Taxonomy" id="929813"/>
    <lineage>
        <taxon>Bacteria</taxon>
        <taxon>Pseudomonadati</taxon>
        <taxon>Pseudomonadota</taxon>
        <taxon>Gammaproteobacteria</taxon>
        <taxon>Enterobacterales</taxon>
        <taxon>Yersiniaceae</taxon>
        <taxon>Gibbsiella</taxon>
    </lineage>
</organism>
<evidence type="ECO:0000256" key="3">
    <source>
        <dbReference type="ARBA" id="ARBA00005081"/>
    </source>
</evidence>
<keyword evidence="5 6" id="KW-0119">Carbohydrate metabolism</keyword>
<evidence type="ECO:0000313" key="7">
    <source>
        <dbReference type="EMBL" id="ATA21086.1"/>
    </source>
</evidence>
<comment type="similarity">
    <text evidence="6">Belongs to the NanE family.</text>
</comment>
<keyword evidence="4 6" id="KW-0413">Isomerase</keyword>
<dbReference type="Proteomes" id="UP000217182">
    <property type="component" value="Chromosome"/>
</dbReference>
<evidence type="ECO:0000313" key="8">
    <source>
        <dbReference type="Proteomes" id="UP000217182"/>
    </source>
</evidence>
<dbReference type="GO" id="GO:0019262">
    <property type="term" value="P:N-acetylneuraminate catabolic process"/>
    <property type="evidence" value="ECO:0007669"/>
    <property type="project" value="UniProtKB-UniRule"/>
</dbReference>
<dbReference type="GO" id="GO:0006053">
    <property type="term" value="P:N-acetylmannosamine catabolic process"/>
    <property type="evidence" value="ECO:0007669"/>
    <property type="project" value="TreeGrafter"/>
</dbReference>
<proteinExistence type="inferred from homology"/>
<accession>A0A250B4T5</accession>
<dbReference type="OrthoDB" id="9810372at2"/>
<dbReference type="EMBL" id="CP014136">
    <property type="protein sequence ID" value="ATA21086.1"/>
    <property type="molecule type" value="Genomic_DNA"/>
</dbReference>
<reference evidence="7 8" key="1">
    <citation type="submission" date="2016-01" db="EMBL/GenBank/DDBJ databases">
        <authorList>
            <person name="Oliw E.H."/>
        </authorList>
    </citation>
    <scope>NUCLEOTIDE SEQUENCE [LARGE SCALE GENOMIC DNA]</scope>
    <source>
        <strain evidence="7 8">FRB97</strain>
    </source>
</reference>
<evidence type="ECO:0000256" key="5">
    <source>
        <dbReference type="ARBA" id="ARBA00023277"/>
    </source>
</evidence>
<dbReference type="AlphaFoldDB" id="A0A250B4T5"/>
<dbReference type="CDD" id="cd04729">
    <property type="entry name" value="NanE"/>
    <property type="match status" value="1"/>
</dbReference>
<evidence type="ECO:0000256" key="1">
    <source>
        <dbReference type="ARBA" id="ARBA00000056"/>
    </source>
</evidence>